<dbReference type="OrthoDB" id="7967828at2759"/>
<evidence type="ECO:0000313" key="2">
    <source>
        <dbReference type="EMBL" id="ALC42133.1"/>
    </source>
</evidence>
<feature type="transmembrane region" description="Helical" evidence="1">
    <location>
        <begin position="169"/>
        <end position="192"/>
    </location>
</feature>
<feature type="transmembrane region" description="Helical" evidence="1">
    <location>
        <begin position="108"/>
        <end position="127"/>
    </location>
</feature>
<gene>
    <name evidence="2" type="ORF">Dbus_chr2Rg1712</name>
</gene>
<feature type="non-terminal residue" evidence="2">
    <location>
        <position position="274"/>
    </location>
</feature>
<dbReference type="OMA" id="TFIMYHA"/>
<protein>
    <submittedName>
        <fullName evidence="2">CG34315</fullName>
    </submittedName>
</protein>
<evidence type="ECO:0000256" key="1">
    <source>
        <dbReference type="SAM" id="Phobius"/>
    </source>
</evidence>
<feature type="transmembrane region" description="Helical" evidence="1">
    <location>
        <begin position="52"/>
        <end position="72"/>
    </location>
</feature>
<feature type="transmembrane region" description="Helical" evidence="1">
    <location>
        <begin position="204"/>
        <end position="222"/>
    </location>
</feature>
<organism evidence="2 3">
    <name type="scientific">Drosophila busckii</name>
    <name type="common">Fruit fly</name>
    <dbReference type="NCBI Taxonomy" id="30019"/>
    <lineage>
        <taxon>Eukaryota</taxon>
        <taxon>Metazoa</taxon>
        <taxon>Ecdysozoa</taxon>
        <taxon>Arthropoda</taxon>
        <taxon>Hexapoda</taxon>
        <taxon>Insecta</taxon>
        <taxon>Pterygota</taxon>
        <taxon>Neoptera</taxon>
        <taxon>Endopterygota</taxon>
        <taxon>Diptera</taxon>
        <taxon>Brachycera</taxon>
        <taxon>Muscomorpha</taxon>
        <taxon>Ephydroidea</taxon>
        <taxon>Drosophilidae</taxon>
        <taxon>Drosophila</taxon>
    </lineage>
</organism>
<dbReference type="EMBL" id="CP012524">
    <property type="protein sequence ID" value="ALC42133.1"/>
    <property type="molecule type" value="Genomic_DNA"/>
</dbReference>
<keyword evidence="1" id="KW-0472">Membrane</keyword>
<evidence type="ECO:0000313" key="3">
    <source>
        <dbReference type="Proteomes" id="UP000494163"/>
    </source>
</evidence>
<feature type="transmembrane region" description="Helical" evidence="1">
    <location>
        <begin position="139"/>
        <end position="163"/>
    </location>
</feature>
<dbReference type="PROSITE" id="PS51257">
    <property type="entry name" value="PROKAR_LIPOPROTEIN"/>
    <property type="match status" value="1"/>
</dbReference>
<accession>A0A0M3QVC4</accession>
<feature type="transmembrane region" description="Helical" evidence="1">
    <location>
        <begin position="20"/>
        <end position="40"/>
    </location>
</feature>
<sequence length="274" mass="31894">MDTSKRPWSGRRERKKFCLITYLLFAAFLILACAQWYLFYLVDATKLFFKDYYWVGIIFFLIAWVLVIIFIYVEELRFIVPINWIMGILIYEFIVLSLSSLAVKQYQYHLGVSFVIWAIVLALFILLGTLIPHDLTLDVVVLVIFGILALLAAIYFLMLHIVLNVKYSFFVFRAFIVISILMFVMYHAQIINGGRFAEIRSKDYILAALILFNDFLLMYLFTFQLAPKWSDDCNEHWNGTHPLVVDKYVSDTSTTTEDIEDSTTTTPDILANTT</sequence>
<proteinExistence type="predicted"/>
<reference evidence="2 3" key="1">
    <citation type="submission" date="2015-08" db="EMBL/GenBank/DDBJ databases">
        <title>Ancestral chromatin configuration constrains chromatin evolution on differentiating sex chromosomes in Drosophila.</title>
        <authorList>
            <person name="Zhou Q."/>
            <person name="Bachtrog D."/>
        </authorList>
    </citation>
    <scope>NUCLEOTIDE SEQUENCE [LARGE SCALE GENOMIC DNA]</scope>
    <source>
        <tissue evidence="2">Whole larvae</tissue>
    </source>
</reference>
<feature type="transmembrane region" description="Helical" evidence="1">
    <location>
        <begin position="84"/>
        <end position="102"/>
    </location>
</feature>
<keyword evidence="1" id="KW-0812">Transmembrane</keyword>
<dbReference type="STRING" id="30019.A0A0M3QVC4"/>
<name>A0A0M3QVC4_DROBS</name>
<dbReference type="AlphaFoldDB" id="A0A0M3QVC4"/>
<keyword evidence="3" id="KW-1185">Reference proteome</keyword>
<dbReference type="Proteomes" id="UP000494163">
    <property type="component" value="Chromosome 2R"/>
</dbReference>
<keyword evidence="1" id="KW-1133">Transmembrane helix</keyword>